<feature type="chain" id="PRO_5015085018" description="Secreted protein" evidence="2">
    <location>
        <begin position="19"/>
        <end position="96"/>
    </location>
</feature>
<evidence type="ECO:0000313" key="3">
    <source>
        <dbReference type="EMBL" id="MBX04828.1"/>
    </source>
</evidence>
<evidence type="ECO:0000256" key="2">
    <source>
        <dbReference type="SAM" id="SignalP"/>
    </source>
</evidence>
<feature type="signal peptide" evidence="2">
    <location>
        <begin position="1"/>
        <end position="18"/>
    </location>
</feature>
<reference evidence="3" key="1">
    <citation type="submission" date="2018-02" db="EMBL/GenBank/DDBJ databases">
        <title>Rhizophora mucronata_Transcriptome.</title>
        <authorList>
            <person name="Meera S.P."/>
            <person name="Sreeshan A."/>
            <person name="Augustine A."/>
        </authorList>
    </citation>
    <scope>NUCLEOTIDE SEQUENCE</scope>
    <source>
        <tissue evidence="3">Leaf</tissue>
    </source>
</reference>
<organism evidence="3">
    <name type="scientific">Rhizophora mucronata</name>
    <name type="common">Asiatic mangrove</name>
    <dbReference type="NCBI Taxonomy" id="61149"/>
    <lineage>
        <taxon>Eukaryota</taxon>
        <taxon>Viridiplantae</taxon>
        <taxon>Streptophyta</taxon>
        <taxon>Embryophyta</taxon>
        <taxon>Tracheophyta</taxon>
        <taxon>Spermatophyta</taxon>
        <taxon>Magnoliopsida</taxon>
        <taxon>eudicotyledons</taxon>
        <taxon>Gunneridae</taxon>
        <taxon>Pentapetalae</taxon>
        <taxon>rosids</taxon>
        <taxon>fabids</taxon>
        <taxon>Malpighiales</taxon>
        <taxon>Rhizophoraceae</taxon>
        <taxon>Rhizophora</taxon>
    </lineage>
</organism>
<dbReference type="EMBL" id="GGEC01024344">
    <property type="protein sequence ID" value="MBX04828.1"/>
    <property type="molecule type" value="Transcribed_RNA"/>
</dbReference>
<accession>A0A2P2KGH2</accession>
<dbReference type="EMBL" id="GGEC01024342">
    <property type="protein sequence ID" value="MBX04826.1"/>
    <property type="molecule type" value="Transcribed_RNA"/>
</dbReference>
<keyword evidence="2" id="KW-0732">Signal</keyword>
<protein>
    <recommendedName>
        <fullName evidence="4">Secreted protein</fullName>
    </recommendedName>
</protein>
<proteinExistence type="predicted"/>
<feature type="region of interest" description="Disordered" evidence="1">
    <location>
        <begin position="61"/>
        <end position="84"/>
    </location>
</feature>
<evidence type="ECO:0000256" key="1">
    <source>
        <dbReference type="SAM" id="MobiDB-lite"/>
    </source>
</evidence>
<name>A0A2P2KGH2_RHIMU</name>
<evidence type="ECO:0008006" key="4">
    <source>
        <dbReference type="Google" id="ProtNLM"/>
    </source>
</evidence>
<dbReference type="AlphaFoldDB" id="A0A2P2KGH2"/>
<sequence length="96" mass="10362">MGRRPRLWLGSLCTCTTALVYNHSTSHKVELLVLCILSPFEGGNEGDETAAWYEEDASWASAGTAPPVNPAQAEENTITGGAPMRKCSHIGPFTHF</sequence>